<gene>
    <name evidence="2" type="ORF">WNY77_17120</name>
</gene>
<comment type="caution">
    <text evidence="2">The sequence shown here is derived from an EMBL/GenBank/DDBJ whole genome shotgun (WGS) entry which is preliminary data.</text>
</comment>
<organism evidence="2 3">
    <name type="scientific">Paraglaciecola mesophila</name>
    <dbReference type="NCBI Taxonomy" id="197222"/>
    <lineage>
        <taxon>Bacteria</taxon>
        <taxon>Pseudomonadati</taxon>
        <taxon>Pseudomonadota</taxon>
        <taxon>Gammaproteobacteria</taxon>
        <taxon>Alteromonadales</taxon>
        <taxon>Alteromonadaceae</taxon>
        <taxon>Paraglaciecola</taxon>
    </lineage>
</organism>
<evidence type="ECO:0000313" key="2">
    <source>
        <dbReference type="EMBL" id="MEM5499135.1"/>
    </source>
</evidence>
<dbReference type="Pfam" id="PF05137">
    <property type="entry name" value="PilN"/>
    <property type="match status" value="1"/>
</dbReference>
<dbReference type="PANTHER" id="PTHR40278:SF2">
    <property type="entry name" value="TYPE IV PILUS INNER MEMBRANE COMPONENT PILN"/>
    <property type="match status" value="1"/>
</dbReference>
<keyword evidence="1" id="KW-0472">Membrane</keyword>
<keyword evidence="3" id="KW-1185">Reference proteome</keyword>
<dbReference type="InterPro" id="IPR052534">
    <property type="entry name" value="Extracell_DNA_Util/SecSys_Comp"/>
</dbReference>
<keyword evidence="1" id="KW-0812">Transmembrane</keyword>
<dbReference type="PANTHER" id="PTHR40278">
    <property type="entry name" value="DNA UTILIZATION PROTEIN HOFN"/>
    <property type="match status" value="1"/>
</dbReference>
<protein>
    <submittedName>
        <fullName evidence="2">PilN domain-containing protein</fullName>
    </submittedName>
</protein>
<sequence length="193" mass="21599">MPHINLLPWREAQRQQHKKNYLTMLVAIGVSMVLLMFAVSKAMDSLIVTQERRNQFLTAELVKIDAQIGEIKRIRQSKDAIEQRMTLIEQLEVSRNAAPIVLDELARVVPPGVSFARFSRTINRVEIDGVSDSNNRLANFMRNVSDSTVFNDGELSSIVADTTAADAVSEFKLKFNISPSVAPDFNQPQGEAK</sequence>
<evidence type="ECO:0000256" key="1">
    <source>
        <dbReference type="SAM" id="Phobius"/>
    </source>
</evidence>
<evidence type="ECO:0000313" key="3">
    <source>
        <dbReference type="Proteomes" id="UP001461163"/>
    </source>
</evidence>
<name>A0ABU9SZ43_9ALTE</name>
<reference evidence="2 3" key="1">
    <citation type="submission" date="2024-03" db="EMBL/GenBank/DDBJ databases">
        <title>Community enrichment and isolation of bacterial strains for fucoidan degradation.</title>
        <authorList>
            <person name="Sichert A."/>
        </authorList>
    </citation>
    <scope>NUCLEOTIDE SEQUENCE [LARGE SCALE GENOMIC DNA]</scope>
    <source>
        <strain evidence="2 3">AS12</strain>
    </source>
</reference>
<accession>A0ABU9SZ43</accession>
<dbReference type="EMBL" id="JBBMQS010000011">
    <property type="protein sequence ID" value="MEM5499135.1"/>
    <property type="molecule type" value="Genomic_DNA"/>
</dbReference>
<dbReference type="RefSeq" id="WP_006990741.1">
    <property type="nucleotide sequence ID" value="NZ_JBBMQS010000011.1"/>
</dbReference>
<dbReference type="Proteomes" id="UP001461163">
    <property type="component" value="Unassembled WGS sequence"/>
</dbReference>
<proteinExistence type="predicted"/>
<keyword evidence="1" id="KW-1133">Transmembrane helix</keyword>
<feature type="transmembrane region" description="Helical" evidence="1">
    <location>
        <begin position="21"/>
        <end position="39"/>
    </location>
</feature>
<dbReference type="InterPro" id="IPR007813">
    <property type="entry name" value="PilN"/>
</dbReference>